<keyword evidence="3" id="KW-1185">Reference proteome</keyword>
<evidence type="ECO:0000313" key="2">
    <source>
        <dbReference type="EMBL" id="RWR84542.1"/>
    </source>
</evidence>
<comment type="similarity">
    <text evidence="1">Belongs to the ARG7 family.</text>
</comment>
<proteinExistence type="inferred from homology"/>
<organism evidence="2 3">
    <name type="scientific">Cinnamomum micranthum f. kanehirae</name>
    <dbReference type="NCBI Taxonomy" id="337451"/>
    <lineage>
        <taxon>Eukaryota</taxon>
        <taxon>Viridiplantae</taxon>
        <taxon>Streptophyta</taxon>
        <taxon>Embryophyta</taxon>
        <taxon>Tracheophyta</taxon>
        <taxon>Spermatophyta</taxon>
        <taxon>Magnoliopsida</taxon>
        <taxon>Magnoliidae</taxon>
        <taxon>Laurales</taxon>
        <taxon>Lauraceae</taxon>
        <taxon>Cinnamomum</taxon>
    </lineage>
</organism>
<evidence type="ECO:0000313" key="3">
    <source>
        <dbReference type="Proteomes" id="UP000283530"/>
    </source>
</evidence>
<protein>
    <submittedName>
        <fullName evidence="2">Auxin-responsive protein SAUR64-like protein</fullName>
    </submittedName>
</protein>
<name>A0A443P1E0_9MAGN</name>
<dbReference type="AlphaFoldDB" id="A0A443P1E0"/>
<dbReference type="InterPro" id="IPR003676">
    <property type="entry name" value="SAUR_fam"/>
</dbReference>
<dbReference type="Proteomes" id="UP000283530">
    <property type="component" value="Unassembled WGS sequence"/>
</dbReference>
<gene>
    <name evidence="2" type="ORF">CKAN_01336000</name>
</gene>
<evidence type="ECO:0000256" key="1">
    <source>
        <dbReference type="ARBA" id="ARBA00006974"/>
    </source>
</evidence>
<accession>A0A443P1E0</accession>
<dbReference type="EMBL" id="QPKB01000005">
    <property type="protein sequence ID" value="RWR84542.1"/>
    <property type="molecule type" value="Genomic_DNA"/>
</dbReference>
<sequence length="212" mass="24479">MIDSKRLVAIFKKWQKISVTGRRRISMDRKFCNKSVAAKGHFVVYTVDGRRFVLPLQHLKSPVFIELFRMSEEAFRLKDENSGSGGRSGVCFKAVLYLPYIVKLDPDSFQAWKRSHIYLSFSSLYSEKDGPFWFEEEFQSIRKHGVFNKKSDRSIATPDGSITHKKLSVKRQSDRSDLQPDRSARKMPQLMTVRSIGPAVRSIGQRRILAVF</sequence>
<dbReference type="OrthoDB" id="617503at2759"/>
<comment type="caution">
    <text evidence="2">The sequence shown here is derived from an EMBL/GenBank/DDBJ whole genome shotgun (WGS) entry which is preliminary data.</text>
</comment>
<reference evidence="2 3" key="1">
    <citation type="journal article" date="2019" name="Nat. Plants">
        <title>Stout camphor tree genome fills gaps in understanding of flowering plant genome evolution.</title>
        <authorList>
            <person name="Chaw S.M."/>
            <person name="Liu Y.C."/>
            <person name="Wu Y.W."/>
            <person name="Wang H.Y."/>
            <person name="Lin C.I."/>
            <person name="Wu C.S."/>
            <person name="Ke H.M."/>
            <person name="Chang L.Y."/>
            <person name="Hsu C.Y."/>
            <person name="Yang H.T."/>
            <person name="Sudianto E."/>
            <person name="Hsu M.H."/>
            <person name="Wu K.P."/>
            <person name="Wang L.N."/>
            <person name="Leebens-Mack J.H."/>
            <person name="Tsai I.J."/>
        </authorList>
    </citation>
    <scope>NUCLEOTIDE SEQUENCE [LARGE SCALE GENOMIC DNA]</scope>
    <source>
        <strain evidence="3">cv. Chaw 1501</strain>
        <tissue evidence="2">Young leaves</tissue>
    </source>
</reference>
<dbReference type="PANTHER" id="PTHR31175">
    <property type="entry name" value="AUXIN-RESPONSIVE FAMILY PROTEIN"/>
    <property type="match status" value="1"/>
</dbReference>
<dbReference type="GO" id="GO:0009733">
    <property type="term" value="P:response to auxin"/>
    <property type="evidence" value="ECO:0007669"/>
    <property type="project" value="InterPro"/>
</dbReference>
<dbReference type="Pfam" id="PF02519">
    <property type="entry name" value="Auxin_inducible"/>
    <property type="match status" value="1"/>
</dbReference>